<evidence type="ECO:0000313" key="2">
    <source>
        <dbReference type="EMBL" id="VAX09599.1"/>
    </source>
</evidence>
<dbReference type="Pfam" id="PF01345">
    <property type="entry name" value="DUF11"/>
    <property type="match status" value="1"/>
</dbReference>
<sequence>MFFWIFLRLILMGRSNIIYFSRSPLSCGVRLRATLFLFGMLLFQSHTVQAAASIVVVNADGSDEGFNDSTAFSASGNNSATTLGQARLNALQYAADLIARVLNSNIEIKVSAQMNALGGSDSSATLGSASTTSVVRDFTNAPVASTWYTTALAEKLAGTNINSGNEINITFNGDLDGNTVLGSTHWYYGLDASPGSDIDFVTVALHELIHGLGFGGFVSLSSGAKLVGLDDSYMRLLEHHGAGVADYPSMTDTQRVTASTATGDLHWTGTAVTANSGGLSAGVSSGHVEIYAPSPQESGSSTSHFSTTLSPNELLEPSYTSANHDPGLSVQLLSDVGWGTINSDSNSVDLMVTQSLSASSVEAGSEVSYTLTIANNGGFDATSGFLTNLLPEGASFVSASSSQGSCVHANSVVSCALGTLMGGGGSYTVNISATMNTAGSLVNTAIVHSVNPDASETDNVSVSSLSVTAMVSEGGGGGGGCFIATAAWGSDMQSEVRYLRAFRDNYLLTNQAGRWFVRQYYQYSPPLADYIRHHPRLRSLVRAGLRPLVALSRHLLSEAQLPSYSQAGAAVKIPARSGEK</sequence>
<dbReference type="Gene3D" id="2.60.40.10">
    <property type="entry name" value="Immunoglobulins"/>
    <property type="match status" value="1"/>
</dbReference>
<dbReference type="NCBIfam" id="NF041770">
    <property type="entry name" value="CFI_box_CTERM"/>
    <property type="match status" value="1"/>
</dbReference>
<dbReference type="AlphaFoldDB" id="A0A3B1AUC2"/>
<organism evidence="2">
    <name type="scientific">hydrothermal vent metagenome</name>
    <dbReference type="NCBI Taxonomy" id="652676"/>
    <lineage>
        <taxon>unclassified sequences</taxon>
        <taxon>metagenomes</taxon>
        <taxon>ecological metagenomes</taxon>
    </lineage>
</organism>
<proteinExistence type="predicted"/>
<dbReference type="SUPFAM" id="SSF55486">
    <property type="entry name" value="Metalloproteases ('zincins'), catalytic domain"/>
    <property type="match status" value="1"/>
</dbReference>
<feature type="domain" description="DUF11" evidence="1">
    <location>
        <begin position="349"/>
        <end position="463"/>
    </location>
</feature>
<dbReference type="InterPro" id="IPR049886">
    <property type="entry name" value="CFI_box_CTERM_dom"/>
</dbReference>
<name>A0A3B1AUC2_9ZZZZ</name>
<reference evidence="2" key="1">
    <citation type="submission" date="2018-06" db="EMBL/GenBank/DDBJ databases">
        <authorList>
            <person name="Zhirakovskaya E."/>
        </authorList>
    </citation>
    <scope>NUCLEOTIDE SEQUENCE</scope>
</reference>
<dbReference type="NCBIfam" id="TIGR01451">
    <property type="entry name" value="B_ant_repeat"/>
    <property type="match status" value="1"/>
</dbReference>
<dbReference type="EMBL" id="UOFY01000039">
    <property type="protein sequence ID" value="VAX09599.1"/>
    <property type="molecule type" value="Genomic_DNA"/>
</dbReference>
<gene>
    <name evidence="2" type="ORF">MNBD_GAMMA25-2226</name>
</gene>
<dbReference type="InterPro" id="IPR013783">
    <property type="entry name" value="Ig-like_fold"/>
</dbReference>
<protein>
    <submittedName>
        <fullName evidence="2">Lead, cadmium, zinc and mercury transporting ATPase Copper-translocating P-type ATPase</fullName>
        <ecNumber evidence="2">3.6.3.3</ecNumber>
        <ecNumber evidence="2">3.6.3.4</ecNumber>
    </submittedName>
</protein>
<dbReference type="InterPro" id="IPR047589">
    <property type="entry name" value="DUF11_rpt"/>
</dbReference>
<accession>A0A3B1AUC2</accession>
<evidence type="ECO:0000259" key="1">
    <source>
        <dbReference type="Pfam" id="PF01345"/>
    </source>
</evidence>
<dbReference type="InterPro" id="IPR001434">
    <property type="entry name" value="OmcB-like_DUF11"/>
</dbReference>
<keyword evidence="2" id="KW-0378">Hydrolase</keyword>
<dbReference type="GO" id="GO:0016787">
    <property type="term" value="F:hydrolase activity"/>
    <property type="evidence" value="ECO:0007669"/>
    <property type="project" value="UniProtKB-KW"/>
</dbReference>
<dbReference type="EC" id="3.6.3.4" evidence="2"/>
<dbReference type="EC" id="3.6.3.3" evidence="2"/>